<gene>
    <name evidence="1" type="ORF">FNV43_RR03843</name>
</gene>
<dbReference type="Proteomes" id="UP000796880">
    <property type="component" value="Unassembled WGS sequence"/>
</dbReference>
<organism evidence="1 2">
    <name type="scientific">Rhamnella rubrinervis</name>
    <dbReference type="NCBI Taxonomy" id="2594499"/>
    <lineage>
        <taxon>Eukaryota</taxon>
        <taxon>Viridiplantae</taxon>
        <taxon>Streptophyta</taxon>
        <taxon>Embryophyta</taxon>
        <taxon>Tracheophyta</taxon>
        <taxon>Spermatophyta</taxon>
        <taxon>Magnoliopsida</taxon>
        <taxon>eudicotyledons</taxon>
        <taxon>Gunneridae</taxon>
        <taxon>Pentapetalae</taxon>
        <taxon>rosids</taxon>
        <taxon>fabids</taxon>
        <taxon>Rosales</taxon>
        <taxon>Rhamnaceae</taxon>
        <taxon>rhamnoid group</taxon>
        <taxon>Rhamneae</taxon>
        <taxon>Rhamnella</taxon>
    </lineage>
</organism>
<dbReference type="AlphaFoldDB" id="A0A8K0HKR7"/>
<dbReference type="Gene3D" id="3.40.50.720">
    <property type="entry name" value="NAD(P)-binding Rossmann-like Domain"/>
    <property type="match status" value="1"/>
</dbReference>
<evidence type="ECO:0000313" key="1">
    <source>
        <dbReference type="EMBL" id="KAF3453403.1"/>
    </source>
</evidence>
<dbReference type="InterPro" id="IPR036291">
    <property type="entry name" value="NAD(P)-bd_dom_sf"/>
</dbReference>
<keyword evidence="2" id="KW-1185">Reference proteome</keyword>
<accession>A0A8K0HKR7</accession>
<dbReference type="InterPro" id="IPR045010">
    <property type="entry name" value="MDR_fam"/>
</dbReference>
<dbReference type="OrthoDB" id="809632at2759"/>
<sequence length="80" mass="8951">MVLFEACKPKKGEKVFVSPASGSVGDLVGQHAKTRCLSCGWLFWKQRKGEKLGFDDAFNYEEETDMKATLKGYFPDGIDI</sequence>
<comment type="caution">
    <text evidence="1">The sequence shown here is derived from an EMBL/GenBank/DDBJ whole genome shotgun (WGS) entry which is preliminary data.</text>
</comment>
<reference evidence="1" key="1">
    <citation type="submission" date="2020-03" db="EMBL/GenBank/DDBJ databases">
        <title>A high-quality chromosome-level genome assembly of a woody plant with both climbing and erect habits, Rhamnella rubrinervis.</title>
        <authorList>
            <person name="Lu Z."/>
            <person name="Yang Y."/>
            <person name="Zhu X."/>
            <person name="Sun Y."/>
        </authorList>
    </citation>
    <scope>NUCLEOTIDE SEQUENCE</scope>
    <source>
        <strain evidence="1">BYM</strain>
        <tissue evidence="1">Leaf</tissue>
    </source>
</reference>
<dbReference type="PANTHER" id="PTHR43205">
    <property type="entry name" value="PROSTAGLANDIN REDUCTASE"/>
    <property type="match status" value="1"/>
</dbReference>
<dbReference type="SUPFAM" id="SSF51735">
    <property type="entry name" value="NAD(P)-binding Rossmann-fold domains"/>
    <property type="match status" value="1"/>
</dbReference>
<proteinExistence type="predicted"/>
<name>A0A8K0HKR7_9ROSA</name>
<dbReference type="GO" id="GO:0016628">
    <property type="term" value="F:oxidoreductase activity, acting on the CH-CH group of donors, NAD or NADP as acceptor"/>
    <property type="evidence" value="ECO:0007669"/>
    <property type="project" value="InterPro"/>
</dbReference>
<dbReference type="EMBL" id="VOIH02000002">
    <property type="protein sequence ID" value="KAF3453403.1"/>
    <property type="molecule type" value="Genomic_DNA"/>
</dbReference>
<protein>
    <submittedName>
        <fullName evidence="1">Uncharacterized protein</fullName>
    </submittedName>
</protein>
<dbReference type="PANTHER" id="PTHR43205:SF12">
    <property type="entry name" value="OS06G0602900 PROTEIN"/>
    <property type="match status" value="1"/>
</dbReference>
<evidence type="ECO:0000313" key="2">
    <source>
        <dbReference type="Proteomes" id="UP000796880"/>
    </source>
</evidence>